<dbReference type="CDD" id="cd02947">
    <property type="entry name" value="TRX_family"/>
    <property type="match status" value="1"/>
</dbReference>
<keyword evidence="4" id="KW-0249">Electron transport</keyword>
<dbReference type="PRINTS" id="PR00421">
    <property type="entry name" value="THIOREDOXIN"/>
</dbReference>
<dbReference type="GO" id="GO:0005829">
    <property type="term" value="C:cytosol"/>
    <property type="evidence" value="ECO:0007669"/>
    <property type="project" value="TreeGrafter"/>
</dbReference>
<feature type="site" description="Contributes to redox potential value" evidence="9">
    <location>
        <position position="33"/>
    </location>
</feature>
<dbReference type="FunFam" id="3.40.30.10:FF:000001">
    <property type="entry name" value="Thioredoxin"/>
    <property type="match status" value="1"/>
</dbReference>
<feature type="disulfide bond" description="Redox-active" evidence="10">
    <location>
        <begin position="31"/>
        <end position="34"/>
    </location>
</feature>
<proteinExistence type="inferred from homology"/>
<evidence type="ECO:0000256" key="4">
    <source>
        <dbReference type="ARBA" id="ARBA00022982"/>
    </source>
</evidence>
<dbReference type="InterPro" id="IPR013766">
    <property type="entry name" value="Thioredoxin_domain"/>
</dbReference>
<dbReference type="PANTHER" id="PTHR45663">
    <property type="entry name" value="GEO12009P1"/>
    <property type="match status" value="1"/>
</dbReference>
<evidence type="ECO:0000256" key="6">
    <source>
        <dbReference type="ARBA" id="ARBA00023284"/>
    </source>
</evidence>
<dbReference type="PANTHER" id="PTHR45663:SF11">
    <property type="entry name" value="GEO12009P1"/>
    <property type="match status" value="1"/>
</dbReference>
<keyword evidence="5 10" id="KW-1015">Disulfide bond</keyword>
<evidence type="ECO:0000256" key="7">
    <source>
        <dbReference type="NCBIfam" id="TIGR01068"/>
    </source>
</evidence>
<evidence type="ECO:0000256" key="2">
    <source>
        <dbReference type="ARBA" id="ARBA00020570"/>
    </source>
</evidence>
<feature type="site" description="Deprotonates C-terminal active site Cys" evidence="9">
    <location>
        <position position="25"/>
    </location>
</feature>
<dbReference type="Proteomes" id="UP000824263">
    <property type="component" value="Unassembled WGS sequence"/>
</dbReference>
<dbReference type="GO" id="GO:0015035">
    <property type="term" value="F:protein-disulfide reductase activity"/>
    <property type="evidence" value="ECO:0007669"/>
    <property type="project" value="UniProtKB-UniRule"/>
</dbReference>
<evidence type="ECO:0000259" key="11">
    <source>
        <dbReference type="PROSITE" id="PS51352"/>
    </source>
</evidence>
<comment type="similarity">
    <text evidence="1 8">Belongs to the thioredoxin family.</text>
</comment>
<dbReference type="AlphaFoldDB" id="A0A9D1R8D2"/>
<evidence type="ECO:0000256" key="5">
    <source>
        <dbReference type="ARBA" id="ARBA00023157"/>
    </source>
</evidence>
<feature type="active site" description="Nucleophile" evidence="9">
    <location>
        <position position="34"/>
    </location>
</feature>
<dbReference type="EMBL" id="DXGF01000003">
    <property type="protein sequence ID" value="HIW82715.1"/>
    <property type="molecule type" value="Genomic_DNA"/>
</dbReference>
<evidence type="ECO:0000256" key="9">
    <source>
        <dbReference type="PIRSR" id="PIRSR000077-1"/>
    </source>
</evidence>
<gene>
    <name evidence="12" type="primary">trxA</name>
    <name evidence="12" type="ORF">H9873_00090</name>
</gene>
<evidence type="ECO:0000256" key="3">
    <source>
        <dbReference type="ARBA" id="ARBA00022448"/>
    </source>
</evidence>
<dbReference type="Gene3D" id="3.40.30.10">
    <property type="entry name" value="Glutaredoxin"/>
    <property type="match status" value="1"/>
</dbReference>
<dbReference type="PROSITE" id="PS00194">
    <property type="entry name" value="THIOREDOXIN_1"/>
    <property type="match status" value="1"/>
</dbReference>
<organism evidence="12 13">
    <name type="scientific">Candidatus Dorea gallistercoris</name>
    <dbReference type="NCBI Taxonomy" id="2838542"/>
    <lineage>
        <taxon>Bacteria</taxon>
        <taxon>Bacillati</taxon>
        <taxon>Bacillota</taxon>
        <taxon>Clostridia</taxon>
        <taxon>Lachnospirales</taxon>
        <taxon>Lachnospiraceae</taxon>
        <taxon>Dorea</taxon>
    </lineage>
</organism>
<reference evidence="12" key="2">
    <citation type="submission" date="2021-04" db="EMBL/GenBank/DDBJ databases">
        <authorList>
            <person name="Gilroy R."/>
        </authorList>
    </citation>
    <scope>NUCLEOTIDE SEQUENCE</scope>
    <source>
        <strain evidence="12">ChiSxjej1B13-11762</strain>
    </source>
</reference>
<dbReference type="InterPro" id="IPR005746">
    <property type="entry name" value="Thioredoxin"/>
</dbReference>
<evidence type="ECO:0000256" key="1">
    <source>
        <dbReference type="ARBA" id="ARBA00008987"/>
    </source>
</evidence>
<dbReference type="InterPro" id="IPR036249">
    <property type="entry name" value="Thioredoxin-like_sf"/>
</dbReference>
<sequence length="102" mass="11520">MAVIHLTKDNFQEEVLDAKVPVLVDFWATWCGPCQMVGPIIEEIGNEVTDQKICKVDVDENPELARQYRVMSIPTLAVFKEGEMVKREVGAKSKGEILEMLK</sequence>
<reference evidence="12" key="1">
    <citation type="journal article" date="2021" name="PeerJ">
        <title>Extensive microbial diversity within the chicken gut microbiome revealed by metagenomics and culture.</title>
        <authorList>
            <person name="Gilroy R."/>
            <person name="Ravi A."/>
            <person name="Getino M."/>
            <person name="Pursley I."/>
            <person name="Horton D.L."/>
            <person name="Alikhan N.F."/>
            <person name="Baker D."/>
            <person name="Gharbi K."/>
            <person name="Hall N."/>
            <person name="Watson M."/>
            <person name="Adriaenssens E.M."/>
            <person name="Foster-Nyarko E."/>
            <person name="Jarju S."/>
            <person name="Secka A."/>
            <person name="Antonio M."/>
            <person name="Oren A."/>
            <person name="Chaudhuri R.R."/>
            <person name="La Ragione R."/>
            <person name="Hildebrand F."/>
            <person name="Pallen M.J."/>
        </authorList>
    </citation>
    <scope>NUCLEOTIDE SEQUENCE</scope>
    <source>
        <strain evidence="12">ChiSxjej1B13-11762</strain>
    </source>
</reference>
<accession>A0A9D1R8D2</accession>
<evidence type="ECO:0000256" key="10">
    <source>
        <dbReference type="PIRSR" id="PIRSR000077-4"/>
    </source>
</evidence>
<protein>
    <recommendedName>
        <fullName evidence="2 7">Thioredoxin</fullName>
    </recommendedName>
</protein>
<dbReference type="Pfam" id="PF00085">
    <property type="entry name" value="Thioredoxin"/>
    <property type="match status" value="1"/>
</dbReference>
<keyword evidence="3" id="KW-0813">Transport</keyword>
<evidence type="ECO:0000313" key="13">
    <source>
        <dbReference type="Proteomes" id="UP000824263"/>
    </source>
</evidence>
<evidence type="ECO:0000256" key="8">
    <source>
        <dbReference type="PIRNR" id="PIRNR000077"/>
    </source>
</evidence>
<keyword evidence="6 10" id="KW-0676">Redox-active center</keyword>
<comment type="caution">
    <text evidence="12">The sequence shown here is derived from an EMBL/GenBank/DDBJ whole genome shotgun (WGS) entry which is preliminary data.</text>
</comment>
<dbReference type="PIRSF" id="PIRSF000077">
    <property type="entry name" value="Thioredoxin"/>
    <property type="match status" value="1"/>
</dbReference>
<evidence type="ECO:0000313" key="12">
    <source>
        <dbReference type="EMBL" id="HIW82715.1"/>
    </source>
</evidence>
<feature type="site" description="Contributes to redox potential value" evidence="9">
    <location>
        <position position="32"/>
    </location>
</feature>
<dbReference type="PROSITE" id="PS51352">
    <property type="entry name" value="THIOREDOXIN_2"/>
    <property type="match status" value="1"/>
</dbReference>
<feature type="active site" description="Nucleophile" evidence="9">
    <location>
        <position position="31"/>
    </location>
</feature>
<dbReference type="NCBIfam" id="TIGR01068">
    <property type="entry name" value="thioredoxin"/>
    <property type="match status" value="1"/>
</dbReference>
<dbReference type="SUPFAM" id="SSF52833">
    <property type="entry name" value="Thioredoxin-like"/>
    <property type="match status" value="1"/>
</dbReference>
<dbReference type="GO" id="GO:0045454">
    <property type="term" value="P:cell redox homeostasis"/>
    <property type="evidence" value="ECO:0007669"/>
    <property type="project" value="TreeGrafter"/>
</dbReference>
<feature type="domain" description="Thioredoxin" evidence="11">
    <location>
        <begin position="2"/>
        <end position="102"/>
    </location>
</feature>
<name>A0A9D1R8D2_9FIRM</name>
<dbReference type="InterPro" id="IPR017937">
    <property type="entry name" value="Thioredoxin_CS"/>
</dbReference>